<dbReference type="AlphaFoldDB" id="A0AA97K6E1"/>
<keyword evidence="1 4" id="KW-0732">Signal</keyword>
<organism evidence="6 7">
    <name type="scientific">Eublepharis macularius</name>
    <name type="common">Leopard gecko</name>
    <name type="synonym">Cyrtodactylus macularius</name>
    <dbReference type="NCBI Taxonomy" id="481883"/>
    <lineage>
        <taxon>Eukaryota</taxon>
        <taxon>Metazoa</taxon>
        <taxon>Chordata</taxon>
        <taxon>Craniata</taxon>
        <taxon>Vertebrata</taxon>
        <taxon>Euteleostomi</taxon>
        <taxon>Lepidosauria</taxon>
        <taxon>Squamata</taxon>
        <taxon>Bifurcata</taxon>
        <taxon>Gekkota</taxon>
        <taxon>Eublepharidae</taxon>
        <taxon>Eublepharinae</taxon>
        <taxon>Eublepharis</taxon>
    </lineage>
</organism>
<sequence>MEQLFLVPILVFLHAEISPASTAGEQLISAQLSVNPSYRQYYEGDNIDLICTAKINKPVKGYRFFNESKAVIHEMDLDGFGNGWLPVKVQKEKAGKYSCGYWTGEIDKEVRSPQSNIITLQVTEAPKKPSLTLNHTLPQYKWGDSVNLVCSAPNETKDIKEFQYYGDRQTIQAISVDLVTDTYNLNIIEPKDTGNFMCAYIQLISGRNVRSEKSDPVFIDPAGTNWGRILATGGAFFTINGLIFLTTHYYFLPKASEIFYRSPVTERFGSFFTPAPKRKDVRARLAQDILVPEVESQTLVHNN</sequence>
<dbReference type="InterPro" id="IPR013783">
    <property type="entry name" value="Ig-like_fold"/>
</dbReference>
<dbReference type="SUPFAM" id="SSF48726">
    <property type="entry name" value="Immunoglobulin"/>
    <property type="match status" value="2"/>
</dbReference>
<dbReference type="RefSeq" id="XP_054850928.1">
    <property type="nucleotide sequence ID" value="XM_054994953.1"/>
</dbReference>
<name>A0AA97K6E1_EUBMA</name>
<evidence type="ECO:0000256" key="4">
    <source>
        <dbReference type="SAM" id="SignalP"/>
    </source>
</evidence>
<accession>A0AA97K6E1</accession>
<evidence type="ECO:0000313" key="6">
    <source>
        <dbReference type="Proteomes" id="UP001190640"/>
    </source>
</evidence>
<evidence type="ECO:0000259" key="5">
    <source>
        <dbReference type="PROSITE" id="PS50835"/>
    </source>
</evidence>
<feature type="transmembrane region" description="Helical" evidence="3">
    <location>
        <begin position="229"/>
        <end position="252"/>
    </location>
</feature>
<dbReference type="Proteomes" id="UP001190640">
    <property type="component" value="Chromosome 12"/>
</dbReference>
<dbReference type="GO" id="GO:0004888">
    <property type="term" value="F:transmembrane signaling receptor activity"/>
    <property type="evidence" value="ECO:0007669"/>
    <property type="project" value="TreeGrafter"/>
</dbReference>
<dbReference type="InterPro" id="IPR036179">
    <property type="entry name" value="Ig-like_dom_sf"/>
</dbReference>
<keyword evidence="6" id="KW-1185">Reference proteome</keyword>
<evidence type="ECO:0000256" key="3">
    <source>
        <dbReference type="SAM" id="Phobius"/>
    </source>
</evidence>
<dbReference type="PANTHER" id="PTHR11481">
    <property type="entry name" value="IMMUNOGLOBULIN FC RECEPTOR"/>
    <property type="match status" value="1"/>
</dbReference>
<proteinExistence type="predicted"/>
<keyword evidence="3" id="KW-0472">Membrane</keyword>
<feature type="domain" description="Ig-like" evidence="5">
    <location>
        <begin position="129"/>
        <end position="198"/>
    </location>
</feature>
<dbReference type="GO" id="GO:0009897">
    <property type="term" value="C:external side of plasma membrane"/>
    <property type="evidence" value="ECO:0007669"/>
    <property type="project" value="TreeGrafter"/>
</dbReference>
<gene>
    <name evidence="7" type="primary">LOC129340264</name>
</gene>
<dbReference type="PROSITE" id="PS50835">
    <property type="entry name" value="IG_LIKE"/>
    <property type="match status" value="1"/>
</dbReference>
<dbReference type="GeneID" id="129340264"/>
<dbReference type="InterPro" id="IPR007110">
    <property type="entry name" value="Ig-like_dom"/>
</dbReference>
<reference evidence="7" key="1">
    <citation type="submission" date="2025-08" db="UniProtKB">
        <authorList>
            <consortium name="RefSeq"/>
        </authorList>
    </citation>
    <scope>IDENTIFICATION</scope>
    <source>
        <tissue evidence="7">Blood</tissue>
    </source>
</reference>
<keyword evidence="2" id="KW-1015">Disulfide bond</keyword>
<dbReference type="Gene3D" id="2.60.40.10">
    <property type="entry name" value="Immunoglobulins"/>
    <property type="match status" value="2"/>
</dbReference>
<feature type="chain" id="PRO_5041647005" evidence="4">
    <location>
        <begin position="23"/>
        <end position="303"/>
    </location>
</feature>
<dbReference type="GO" id="GO:0007166">
    <property type="term" value="P:cell surface receptor signaling pathway"/>
    <property type="evidence" value="ECO:0007669"/>
    <property type="project" value="TreeGrafter"/>
</dbReference>
<protein>
    <submittedName>
        <fullName evidence="7">Uncharacterized protein LOC129340264 isoform X1</fullName>
    </submittedName>
</protein>
<feature type="signal peptide" evidence="4">
    <location>
        <begin position="1"/>
        <end position="22"/>
    </location>
</feature>
<evidence type="ECO:0000256" key="2">
    <source>
        <dbReference type="ARBA" id="ARBA00023157"/>
    </source>
</evidence>
<dbReference type="GO" id="GO:0006955">
    <property type="term" value="P:immune response"/>
    <property type="evidence" value="ECO:0007669"/>
    <property type="project" value="TreeGrafter"/>
</dbReference>
<dbReference type="InterPro" id="IPR050488">
    <property type="entry name" value="Ig_Fc_receptor"/>
</dbReference>
<evidence type="ECO:0000256" key="1">
    <source>
        <dbReference type="ARBA" id="ARBA00022729"/>
    </source>
</evidence>
<dbReference type="PANTHER" id="PTHR11481:SF60">
    <property type="entry name" value="IG-LIKE DOMAIN-CONTAINING PROTEIN"/>
    <property type="match status" value="1"/>
</dbReference>
<keyword evidence="3" id="KW-0812">Transmembrane</keyword>
<evidence type="ECO:0000313" key="7">
    <source>
        <dbReference type="RefSeq" id="XP_054850928.1"/>
    </source>
</evidence>
<dbReference type="KEGG" id="emc:129340264"/>
<keyword evidence="3" id="KW-1133">Transmembrane helix</keyword>